<dbReference type="Proteomes" id="UP001152795">
    <property type="component" value="Unassembled WGS sequence"/>
</dbReference>
<evidence type="ECO:0000256" key="1">
    <source>
        <dbReference type="ARBA" id="ARBA00008601"/>
    </source>
</evidence>
<protein>
    <submittedName>
        <fullName evidence="5">Dual specificity phosphatase 7-like</fullName>
    </submittedName>
</protein>
<dbReference type="SMART" id="SM00450">
    <property type="entry name" value="RHOD"/>
    <property type="match status" value="1"/>
</dbReference>
<gene>
    <name evidence="5" type="ORF">PACLA_8A029015</name>
</gene>
<comment type="catalytic activity">
    <reaction evidence="4">
        <text>O-phospho-L-threonyl-[protein] + H2O = L-threonyl-[protein] + phosphate</text>
        <dbReference type="Rhea" id="RHEA:47004"/>
        <dbReference type="Rhea" id="RHEA-COMP:11060"/>
        <dbReference type="Rhea" id="RHEA-COMP:11605"/>
        <dbReference type="ChEBI" id="CHEBI:15377"/>
        <dbReference type="ChEBI" id="CHEBI:30013"/>
        <dbReference type="ChEBI" id="CHEBI:43474"/>
        <dbReference type="ChEBI" id="CHEBI:61977"/>
        <dbReference type="EC" id="3.1.3.16"/>
    </reaction>
</comment>
<dbReference type="InterPro" id="IPR000340">
    <property type="entry name" value="Dual-sp_phosphatase_cat-dom"/>
</dbReference>
<keyword evidence="6" id="KW-1185">Reference proteome</keyword>
<dbReference type="GO" id="GO:0043409">
    <property type="term" value="P:negative regulation of MAPK cascade"/>
    <property type="evidence" value="ECO:0007669"/>
    <property type="project" value="TreeGrafter"/>
</dbReference>
<dbReference type="Gene3D" id="3.90.190.10">
    <property type="entry name" value="Protein tyrosine phosphatase superfamily"/>
    <property type="match status" value="1"/>
</dbReference>
<name>A0A6S7GAW7_PARCT</name>
<dbReference type="GO" id="GO:0008330">
    <property type="term" value="F:protein tyrosine/threonine phosphatase activity"/>
    <property type="evidence" value="ECO:0007669"/>
    <property type="project" value="TreeGrafter"/>
</dbReference>
<accession>A0A6S7GAW7</accession>
<keyword evidence="2" id="KW-0378">Hydrolase</keyword>
<dbReference type="CDD" id="cd01446">
    <property type="entry name" value="DSP_MapKP"/>
    <property type="match status" value="1"/>
</dbReference>
<dbReference type="PANTHER" id="PTHR10159:SF519">
    <property type="entry name" value="DUAL SPECIFICITY PROTEIN PHOSPHATASE MPK3"/>
    <property type="match status" value="1"/>
</dbReference>
<evidence type="ECO:0000313" key="5">
    <source>
        <dbReference type="EMBL" id="CAB3982471.1"/>
    </source>
</evidence>
<dbReference type="EMBL" id="CACRXK020000504">
    <property type="protein sequence ID" value="CAB3982471.1"/>
    <property type="molecule type" value="Genomic_DNA"/>
</dbReference>
<dbReference type="PROSITE" id="PS50054">
    <property type="entry name" value="TYR_PHOSPHATASE_DUAL"/>
    <property type="match status" value="1"/>
</dbReference>
<dbReference type="GO" id="GO:0017017">
    <property type="term" value="F:MAP kinase tyrosine/serine/threonine phosphatase activity"/>
    <property type="evidence" value="ECO:0007669"/>
    <property type="project" value="InterPro"/>
</dbReference>
<dbReference type="InterPro" id="IPR020422">
    <property type="entry name" value="TYR_PHOSPHATASE_DUAL_dom"/>
</dbReference>
<dbReference type="Pfam" id="PF00782">
    <property type="entry name" value="DSPc"/>
    <property type="match status" value="1"/>
</dbReference>
<dbReference type="Gene3D" id="3.40.250.10">
    <property type="entry name" value="Rhodanese-like domain"/>
    <property type="match status" value="1"/>
</dbReference>
<sequence length="399" mass="45298">MSCQSEFAMKRNRCELGLTIRILTVKHTRRAISRRDISRNTSYFSRIQMPSLSSQFNNMSTTSDWLYTQILNNSSTVLLLDCRPYNEYSQSHVPTAINLAVPSLMLRRLKKGSSVNFANMINTEDGKRRFAKRDLMDKIVIYDGSTDNLTNTALELIMQRLAAEGLDNIFYLKGGFTTFKSDYPNLCESEEADQSGPSYIRLSDLRISNDDTSPLKTCAPSSPFNESKVRKGAVEILPNLYLGNARDASDLRELLDRNITYILNVTNDIPNKFENDPRFTYMNLRVQDNWQTNLADHFQEAFKFIDEARLDGKAVLVHCLAGISRSVTVTTAYLMEHEHLSLNDAYDLVKRRKSDISPNFSFMGQLLEFERRLNIPATPSSASSSLSSTSSLEMEISAF</sequence>
<dbReference type="SUPFAM" id="SSF52821">
    <property type="entry name" value="Rhodanese/Cell cycle control phosphatase"/>
    <property type="match status" value="1"/>
</dbReference>
<organism evidence="5 6">
    <name type="scientific">Paramuricea clavata</name>
    <name type="common">Red gorgonian</name>
    <name type="synonym">Violescent sea-whip</name>
    <dbReference type="NCBI Taxonomy" id="317549"/>
    <lineage>
        <taxon>Eukaryota</taxon>
        <taxon>Metazoa</taxon>
        <taxon>Cnidaria</taxon>
        <taxon>Anthozoa</taxon>
        <taxon>Octocorallia</taxon>
        <taxon>Malacalcyonacea</taxon>
        <taxon>Plexauridae</taxon>
        <taxon>Paramuricea</taxon>
    </lineage>
</organism>
<evidence type="ECO:0000256" key="4">
    <source>
        <dbReference type="ARBA" id="ARBA00048336"/>
    </source>
</evidence>
<comment type="similarity">
    <text evidence="1">Belongs to the protein-tyrosine phosphatase family. Non-receptor class dual specificity subfamily.</text>
</comment>
<dbReference type="SUPFAM" id="SSF52799">
    <property type="entry name" value="(Phosphotyrosine protein) phosphatases II"/>
    <property type="match status" value="1"/>
</dbReference>
<dbReference type="Pfam" id="PF00581">
    <property type="entry name" value="Rhodanese"/>
    <property type="match status" value="1"/>
</dbReference>
<dbReference type="InterPro" id="IPR001763">
    <property type="entry name" value="Rhodanese-like_dom"/>
</dbReference>
<dbReference type="AlphaFoldDB" id="A0A6S7GAW7"/>
<dbReference type="GO" id="GO:0005829">
    <property type="term" value="C:cytosol"/>
    <property type="evidence" value="ECO:0007669"/>
    <property type="project" value="TreeGrafter"/>
</dbReference>
<dbReference type="InterPro" id="IPR008343">
    <property type="entry name" value="MKP"/>
</dbReference>
<dbReference type="GO" id="GO:0004722">
    <property type="term" value="F:protein serine/threonine phosphatase activity"/>
    <property type="evidence" value="ECO:0007669"/>
    <property type="project" value="UniProtKB-EC"/>
</dbReference>
<dbReference type="PANTHER" id="PTHR10159">
    <property type="entry name" value="DUAL SPECIFICITY PROTEIN PHOSPHATASE"/>
    <property type="match status" value="1"/>
</dbReference>
<keyword evidence="3" id="KW-0904">Protein phosphatase</keyword>
<dbReference type="InterPro" id="IPR000387">
    <property type="entry name" value="Tyr_Pase_dom"/>
</dbReference>
<dbReference type="InterPro" id="IPR029021">
    <property type="entry name" value="Prot-tyrosine_phosphatase-like"/>
</dbReference>
<dbReference type="InterPro" id="IPR036873">
    <property type="entry name" value="Rhodanese-like_dom_sf"/>
</dbReference>
<dbReference type="PROSITE" id="PS50206">
    <property type="entry name" value="RHODANESE_3"/>
    <property type="match status" value="1"/>
</dbReference>
<proteinExistence type="inferred from homology"/>
<dbReference type="PRINTS" id="PR01764">
    <property type="entry name" value="MAPKPHPHTASE"/>
</dbReference>
<evidence type="ECO:0000256" key="2">
    <source>
        <dbReference type="ARBA" id="ARBA00022801"/>
    </source>
</evidence>
<dbReference type="FunFam" id="3.90.190.10:FF:000004">
    <property type="entry name" value="Protein phosphatase Slingshot homolog 2"/>
    <property type="match status" value="1"/>
</dbReference>
<evidence type="ECO:0000256" key="3">
    <source>
        <dbReference type="ARBA" id="ARBA00022912"/>
    </source>
</evidence>
<dbReference type="OrthoDB" id="165342at2759"/>
<dbReference type="SMART" id="SM00195">
    <property type="entry name" value="DSPc"/>
    <property type="match status" value="1"/>
</dbReference>
<comment type="caution">
    <text evidence="5">The sequence shown here is derived from an EMBL/GenBank/DDBJ whole genome shotgun (WGS) entry which is preliminary data.</text>
</comment>
<evidence type="ECO:0000313" key="6">
    <source>
        <dbReference type="Proteomes" id="UP001152795"/>
    </source>
</evidence>
<dbReference type="GO" id="GO:0033550">
    <property type="term" value="F:MAP kinase tyrosine phosphatase activity"/>
    <property type="evidence" value="ECO:0007669"/>
    <property type="project" value="TreeGrafter"/>
</dbReference>
<reference evidence="5" key="1">
    <citation type="submission" date="2020-04" db="EMBL/GenBank/DDBJ databases">
        <authorList>
            <person name="Alioto T."/>
            <person name="Alioto T."/>
            <person name="Gomez Garrido J."/>
        </authorList>
    </citation>
    <scope>NUCLEOTIDE SEQUENCE</scope>
    <source>
        <strain evidence="5">A484AB</strain>
    </source>
</reference>
<dbReference type="PROSITE" id="PS50056">
    <property type="entry name" value="TYR_PHOSPHATASE_2"/>
    <property type="match status" value="1"/>
</dbReference>